<dbReference type="Proteomes" id="UP001257060">
    <property type="component" value="Unassembled WGS sequence"/>
</dbReference>
<sequence length="97" mass="10338">MSRFTDAPLLAMAVIVVQTGILILGGLITYFSFKAYRRTGEPSLRALALGFGIVTFGAIVAGILDVVLQTDLVIGLLVDSLITLVGFAIITYSLYVE</sequence>
<feature type="transmembrane region" description="Helical" evidence="1">
    <location>
        <begin position="45"/>
        <end position="68"/>
    </location>
</feature>
<dbReference type="EMBL" id="JAMQOP010000001">
    <property type="protein sequence ID" value="MDS0298405.1"/>
    <property type="molecule type" value="Genomic_DNA"/>
</dbReference>
<evidence type="ECO:0000313" key="3">
    <source>
        <dbReference type="Proteomes" id="UP001257060"/>
    </source>
</evidence>
<evidence type="ECO:0000313" key="2">
    <source>
        <dbReference type="EMBL" id="MDS0298405.1"/>
    </source>
</evidence>
<gene>
    <name evidence="2" type="ORF">NDI76_06600</name>
</gene>
<evidence type="ECO:0000256" key="1">
    <source>
        <dbReference type="SAM" id="Phobius"/>
    </source>
</evidence>
<dbReference type="InterPro" id="IPR055943">
    <property type="entry name" value="DUF7521"/>
</dbReference>
<comment type="caution">
    <text evidence="2">The sequence shown here is derived from an EMBL/GenBank/DDBJ whole genome shotgun (WGS) entry which is preliminary data.</text>
</comment>
<proteinExistence type="predicted"/>
<keyword evidence="1" id="KW-0812">Transmembrane</keyword>
<reference evidence="2 3" key="1">
    <citation type="submission" date="2022-06" db="EMBL/GenBank/DDBJ databases">
        <title>Halogeometricum sp. a new haloarchaeum isolate from saline soil.</title>
        <authorList>
            <person name="Strakova D."/>
            <person name="Galisteo C."/>
            <person name="Sanchez-Porro C."/>
            <person name="Ventosa A."/>
        </authorList>
    </citation>
    <scope>NUCLEOTIDE SEQUENCE [LARGE SCALE GENOMIC DNA]</scope>
    <source>
        <strain evidence="2 3">S1BR25-6</strain>
    </source>
</reference>
<feature type="transmembrane region" description="Helical" evidence="1">
    <location>
        <begin position="12"/>
        <end position="33"/>
    </location>
</feature>
<protein>
    <recommendedName>
        <fullName evidence="4">YapH protein</fullName>
    </recommendedName>
</protein>
<keyword evidence="3" id="KW-1185">Reference proteome</keyword>
<accession>A0ABU2GC71</accession>
<name>A0ABU2GC71_9EURY</name>
<keyword evidence="1" id="KW-0472">Membrane</keyword>
<dbReference type="Pfam" id="PF24365">
    <property type="entry name" value="DUF7521"/>
    <property type="match status" value="1"/>
</dbReference>
<feature type="transmembrane region" description="Helical" evidence="1">
    <location>
        <begin position="74"/>
        <end position="95"/>
    </location>
</feature>
<evidence type="ECO:0008006" key="4">
    <source>
        <dbReference type="Google" id="ProtNLM"/>
    </source>
</evidence>
<organism evidence="2 3">
    <name type="scientific">Halogeometricum salsisoli</name>
    <dbReference type="NCBI Taxonomy" id="2950536"/>
    <lineage>
        <taxon>Archaea</taxon>
        <taxon>Methanobacteriati</taxon>
        <taxon>Methanobacteriota</taxon>
        <taxon>Stenosarchaea group</taxon>
        <taxon>Halobacteria</taxon>
        <taxon>Halobacteriales</taxon>
        <taxon>Haloferacaceae</taxon>
        <taxon>Halogeometricum</taxon>
    </lineage>
</organism>
<keyword evidence="1" id="KW-1133">Transmembrane helix</keyword>